<feature type="region of interest" description="Disordered" evidence="1">
    <location>
        <begin position="130"/>
        <end position="153"/>
    </location>
</feature>
<gene>
    <name evidence="2" type="ORF">T310_9413</name>
</gene>
<dbReference type="Proteomes" id="UP000053958">
    <property type="component" value="Unassembled WGS sequence"/>
</dbReference>
<accession>A0A0F4YG95</accession>
<proteinExistence type="predicted"/>
<evidence type="ECO:0000256" key="1">
    <source>
        <dbReference type="SAM" id="MobiDB-lite"/>
    </source>
</evidence>
<feature type="non-terminal residue" evidence="2">
    <location>
        <position position="1"/>
    </location>
</feature>
<organism evidence="2 3">
    <name type="scientific">Rasamsonia emersonii (strain ATCC 16479 / CBS 393.64 / IMI 116815)</name>
    <dbReference type="NCBI Taxonomy" id="1408163"/>
    <lineage>
        <taxon>Eukaryota</taxon>
        <taxon>Fungi</taxon>
        <taxon>Dikarya</taxon>
        <taxon>Ascomycota</taxon>
        <taxon>Pezizomycotina</taxon>
        <taxon>Eurotiomycetes</taxon>
        <taxon>Eurotiomycetidae</taxon>
        <taxon>Eurotiales</taxon>
        <taxon>Trichocomaceae</taxon>
        <taxon>Rasamsonia</taxon>
    </lineage>
</organism>
<keyword evidence="3" id="KW-1185">Reference proteome</keyword>
<dbReference type="AlphaFoldDB" id="A0A0F4YG95"/>
<evidence type="ECO:0000313" key="3">
    <source>
        <dbReference type="Proteomes" id="UP000053958"/>
    </source>
</evidence>
<dbReference type="GeneID" id="25321348"/>
<name>A0A0F4YG95_RASE3</name>
<protein>
    <submittedName>
        <fullName evidence="2">Uncharacterized protein</fullName>
    </submittedName>
</protein>
<dbReference type="RefSeq" id="XP_013323588.1">
    <property type="nucleotide sequence ID" value="XM_013468134.1"/>
</dbReference>
<comment type="caution">
    <text evidence="2">The sequence shown here is derived from an EMBL/GenBank/DDBJ whole genome shotgun (WGS) entry which is preliminary data.</text>
</comment>
<dbReference type="EMBL" id="LASV01000723">
    <property type="protein sequence ID" value="KKA16976.1"/>
    <property type="molecule type" value="Genomic_DNA"/>
</dbReference>
<evidence type="ECO:0000313" key="2">
    <source>
        <dbReference type="EMBL" id="KKA16976.1"/>
    </source>
</evidence>
<reference evidence="2 3" key="1">
    <citation type="submission" date="2015-04" db="EMBL/GenBank/DDBJ databases">
        <authorList>
            <person name="Heijne W.H."/>
            <person name="Fedorova N.D."/>
            <person name="Nierman W.C."/>
            <person name="Vollebregt A.W."/>
            <person name="Zhao Z."/>
            <person name="Wu L."/>
            <person name="Kumar M."/>
            <person name="Stam H."/>
            <person name="van den Berg M.A."/>
            <person name="Pel H.J."/>
        </authorList>
    </citation>
    <scope>NUCLEOTIDE SEQUENCE [LARGE SCALE GENOMIC DNA]</scope>
    <source>
        <strain evidence="2 3">CBS 393.64</strain>
    </source>
</reference>
<sequence>CILRFNLCNKKKEKKRKEKKNWKSYFRPAVNPTARPIIKAMIITTPAIIPPTRSRRFRRSFANGSLVSMTSLNFLKLVTANGQANFDFRASLELERAASHSSVGPFSWSTGAAASGGAVACCDTVASGGDAPSGEATASGDPAGAGAGEATGTGFRLGTVEVGYRGGD</sequence>